<reference evidence="1 2" key="1">
    <citation type="submission" date="2018-09" db="EMBL/GenBank/DDBJ databases">
        <title>Metagenome Assembled Genomes from an Advanced Water Purification Facility.</title>
        <authorList>
            <person name="Stamps B.W."/>
            <person name="Spear J.R."/>
        </authorList>
    </citation>
    <scope>NUCLEOTIDE SEQUENCE [LARGE SCALE GENOMIC DNA]</scope>
    <source>
        <strain evidence="1">Bin_63_2</strain>
    </source>
</reference>
<gene>
    <name evidence="1" type="ORF">E6Q11_06835</name>
</gene>
<dbReference type="AlphaFoldDB" id="A0A5C7J2L8"/>
<dbReference type="Proteomes" id="UP000321026">
    <property type="component" value="Unassembled WGS sequence"/>
</dbReference>
<accession>A0A5C7J2L8</accession>
<protein>
    <submittedName>
        <fullName evidence="1">Uncharacterized protein</fullName>
    </submittedName>
</protein>
<proteinExistence type="predicted"/>
<sequence>MARHITDLIVKDKVDDLKYLPYIQLGSIPTDSTLSPAYSTSDFKYSDKQMDQPIKDMIKKFSNSTVRFIHKPGNGVGHAYYETGSKSITVYITKSFMGSLENYTLSHNKNENRLYQSVYATLVSYYIKSLVHEFQHMYDDFRSDTRAFRTKDLDRFDSSIKNSKDYDETRNMRDYHRLNVEVNAFFMGAIDGLEFFDSDMSDDGEITYIKKPFKEVLMKFKHAYNGWAHLKNETKNKLITRLYKMYDAAESK</sequence>
<dbReference type="EMBL" id="SSDS01000110">
    <property type="protein sequence ID" value="TXG75750.1"/>
    <property type="molecule type" value="Genomic_DNA"/>
</dbReference>
<evidence type="ECO:0000313" key="1">
    <source>
        <dbReference type="EMBL" id="TXG75750.1"/>
    </source>
</evidence>
<organism evidence="1 2">
    <name type="scientific">Candidatus Dojkabacteria bacterium</name>
    <dbReference type="NCBI Taxonomy" id="2099670"/>
    <lineage>
        <taxon>Bacteria</taxon>
        <taxon>Candidatus Dojkabacteria</taxon>
    </lineage>
</organism>
<evidence type="ECO:0000313" key="2">
    <source>
        <dbReference type="Proteomes" id="UP000321026"/>
    </source>
</evidence>
<name>A0A5C7J2L8_9BACT</name>
<comment type="caution">
    <text evidence="1">The sequence shown here is derived from an EMBL/GenBank/DDBJ whole genome shotgun (WGS) entry which is preliminary data.</text>
</comment>